<feature type="domain" description="HTH gntR-type" evidence="6">
    <location>
        <begin position="10"/>
        <end position="78"/>
    </location>
</feature>
<keyword evidence="2" id="KW-0805">Transcription regulation</keyword>
<dbReference type="Pfam" id="PF00440">
    <property type="entry name" value="TetR_N"/>
    <property type="match status" value="1"/>
</dbReference>
<dbReference type="SUPFAM" id="SSF48498">
    <property type="entry name" value="Tetracyclin repressor-like, C-terminal domain"/>
    <property type="match status" value="1"/>
</dbReference>
<dbReference type="SUPFAM" id="SSF46689">
    <property type="entry name" value="Homeodomain-like"/>
    <property type="match status" value="1"/>
</dbReference>
<dbReference type="OrthoDB" id="2570341at2"/>
<dbReference type="Pfam" id="PF00392">
    <property type="entry name" value="GntR"/>
    <property type="match status" value="1"/>
</dbReference>
<evidence type="ECO:0000313" key="8">
    <source>
        <dbReference type="EMBL" id="TCP53512.1"/>
    </source>
</evidence>
<proteinExistence type="predicted"/>
<dbReference type="SUPFAM" id="SSF46785">
    <property type="entry name" value="Winged helix' DNA-binding domain"/>
    <property type="match status" value="1"/>
</dbReference>
<dbReference type="EMBL" id="SLXQ01000004">
    <property type="protein sequence ID" value="TCP53512.1"/>
    <property type="molecule type" value="Genomic_DNA"/>
</dbReference>
<dbReference type="Gene3D" id="1.10.10.10">
    <property type="entry name" value="Winged helix-like DNA-binding domain superfamily/Winged helix DNA-binding domain"/>
    <property type="match status" value="1"/>
</dbReference>
<evidence type="ECO:0000313" key="9">
    <source>
        <dbReference type="Proteomes" id="UP000294911"/>
    </source>
</evidence>
<dbReference type="PANTHER" id="PTHR46577">
    <property type="entry name" value="HTH-TYPE TRANSCRIPTIONAL REGULATORY PROTEIN GABR"/>
    <property type="match status" value="1"/>
</dbReference>
<dbReference type="InterPro" id="IPR004111">
    <property type="entry name" value="Repressor_TetR_C"/>
</dbReference>
<dbReference type="PROSITE" id="PS50977">
    <property type="entry name" value="HTH_TETR_2"/>
    <property type="match status" value="1"/>
</dbReference>
<dbReference type="InterPro" id="IPR001647">
    <property type="entry name" value="HTH_TetR"/>
</dbReference>
<dbReference type="InterPro" id="IPR000524">
    <property type="entry name" value="Tscrpt_reg_HTH_GntR"/>
</dbReference>
<organism evidence="8 9">
    <name type="scientific">Tamaricihabitans halophyticus</name>
    <dbReference type="NCBI Taxonomy" id="1262583"/>
    <lineage>
        <taxon>Bacteria</taxon>
        <taxon>Bacillati</taxon>
        <taxon>Actinomycetota</taxon>
        <taxon>Actinomycetes</taxon>
        <taxon>Pseudonocardiales</taxon>
        <taxon>Pseudonocardiaceae</taxon>
        <taxon>Tamaricihabitans</taxon>
    </lineage>
</organism>
<evidence type="ECO:0000256" key="4">
    <source>
        <dbReference type="ARBA" id="ARBA00023163"/>
    </source>
</evidence>
<accession>A0A4R2QU64</accession>
<protein>
    <submittedName>
        <fullName evidence="8">TetR family transcriptional regulator</fullName>
    </submittedName>
</protein>
<dbReference type="GO" id="GO:0003677">
    <property type="term" value="F:DNA binding"/>
    <property type="evidence" value="ECO:0007669"/>
    <property type="project" value="UniProtKB-UniRule"/>
</dbReference>
<dbReference type="RefSeq" id="WP_132877237.1">
    <property type="nucleotide sequence ID" value="NZ_SLXQ01000004.1"/>
</dbReference>
<keyword evidence="1" id="KW-0663">Pyridoxal phosphate</keyword>
<dbReference type="Proteomes" id="UP000294911">
    <property type="component" value="Unassembled WGS sequence"/>
</dbReference>
<dbReference type="PROSITE" id="PS50949">
    <property type="entry name" value="HTH_GNTR"/>
    <property type="match status" value="1"/>
</dbReference>
<dbReference type="Pfam" id="PF02909">
    <property type="entry name" value="TetR_C_1"/>
    <property type="match status" value="1"/>
</dbReference>
<dbReference type="InterPro" id="IPR036390">
    <property type="entry name" value="WH_DNA-bd_sf"/>
</dbReference>
<feature type="DNA-binding region" description="H-T-H motif" evidence="5">
    <location>
        <begin position="124"/>
        <end position="143"/>
    </location>
</feature>
<keyword evidence="9" id="KW-1185">Reference proteome</keyword>
<dbReference type="InterPro" id="IPR051446">
    <property type="entry name" value="HTH_trans_reg/aminotransferase"/>
</dbReference>
<reference evidence="8 9" key="1">
    <citation type="submission" date="2019-03" db="EMBL/GenBank/DDBJ databases">
        <title>Genomic Encyclopedia of Type Strains, Phase IV (KMG-IV): sequencing the most valuable type-strain genomes for metagenomic binning, comparative biology and taxonomic classification.</title>
        <authorList>
            <person name="Goeker M."/>
        </authorList>
    </citation>
    <scope>NUCLEOTIDE SEQUENCE [LARGE SCALE GENOMIC DNA]</scope>
    <source>
        <strain evidence="8 9">DSM 45765</strain>
    </source>
</reference>
<dbReference type="Gene3D" id="1.10.357.10">
    <property type="entry name" value="Tetracycline Repressor, domain 2"/>
    <property type="match status" value="1"/>
</dbReference>
<evidence type="ECO:0000256" key="2">
    <source>
        <dbReference type="ARBA" id="ARBA00023015"/>
    </source>
</evidence>
<dbReference type="InterPro" id="IPR036388">
    <property type="entry name" value="WH-like_DNA-bd_sf"/>
</dbReference>
<evidence type="ECO:0000259" key="6">
    <source>
        <dbReference type="PROSITE" id="PS50949"/>
    </source>
</evidence>
<dbReference type="GO" id="GO:0045892">
    <property type="term" value="P:negative regulation of DNA-templated transcription"/>
    <property type="evidence" value="ECO:0007669"/>
    <property type="project" value="InterPro"/>
</dbReference>
<dbReference type="AlphaFoldDB" id="A0A4R2QU64"/>
<gene>
    <name evidence="8" type="ORF">EV191_10479</name>
</gene>
<evidence type="ECO:0000259" key="7">
    <source>
        <dbReference type="PROSITE" id="PS50977"/>
    </source>
</evidence>
<comment type="caution">
    <text evidence="8">The sequence shown here is derived from an EMBL/GenBank/DDBJ whole genome shotgun (WGS) entry which is preliminary data.</text>
</comment>
<evidence type="ECO:0000256" key="5">
    <source>
        <dbReference type="PROSITE-ProRule" id="PRU00335"/>
    </source>
</evidence>
<sequence>MNSPGSAAGRGRYRQIVDDFRSRITAGELPNGARLPSIRQVAQDWRVALATATKAMAALRDEGLIEPRVGAGTVVRAAGSAGPSEPDDDKHAGLPVRVKAPIDRELVLRTAIGIADVEGLEAVTMRRLAAELGIAVMSLYRYVANKEDLVEQMADMAFGAHQLPELGLVGWRAKLEFGARQQWAMCGQHPWLPRVVSFTRPLLMPQAMSHTEWFLAALEDVDLPLEMKLREVICLVSIVVTYGTSAAAEFEARQERGETMAHWWRDREGRADELLASGRFPYLAATSGDWIGDLDGLFEYALARHLDGFALLLET</sequence>
<name>A0A4R2QU64_9PSEU</name>
<dbReference type="InterPro" id="IPR036271">
    <property type="entry name" value="Tet_transcr_reg_TetR-rel_C_sf"/>
</dbReference>
<evidence type="ECO:0000256" key="3">
    <source>
        <dbReference type="ARBA" id="ARBA00023125"/>
    </source>
</evidence>
<feature type="domain" description="HTH tetR-type" evidence="7">
    <location>
        <begin position="101"/>
        <end position="161"/>
    </location>
</feature>
<keyword evidence="3 5" id="KW-0238">DNA-binding</keyword>
<dbReference type="SMART" id="SM00345">
    <property type="entry name" value="HTH_GNTR"/>
    <property type="match status" value="1"/>
</dbReference>
<evidence type="ECO:0000256" key="1">
    <source>
        <dbReference type="ARBA" id="ARBA00022898"/>
    </source>
</evidence>
<dbReference type="InterPro" id="IPR009057">
    <property type="entry name" value="Homeodomain-like_sf"/>
</dbReference>
<dbReference type="GO" id="GO:0003700">
    <property type="term" value="F:DNA-binding transcription factor activity"/>
    <property type="evidence" value="ECO:0007669"/>
    <property type="project" value="InterPro"/>
</dbReference>
<dbReference type="PANTHER" id="PTHR46577:SF1">
    <property type="entry name" value="HTH-TYPE TRANSCRIPTIONAL REGULATORY PROTEIN GABR"/>
    <property type="match status" value="1"/>
</dbReference>
<keyword evidence="4" id="KW-0804">Transcription</keyword>
<dbReference type="Gene3D" id="1.10.10.60">
    <property type="entry name" value="Homeodomain-like"/>
    <property type="match status" value="1"/>
</dbReference>
<dbReference type="CDD" id="cd07377">
    <property type="entry name" value="WHTH_GntR"/>
    <property type="match status" value="1"/>
</dbReference>